<gene>
    <name evidence="2" type="ORF">FA10DRAFT_79077</name>
</gene>
<dbReference type="RefSeq" id="XP_025379163.1">
    <property type="nucleotide sequence ID" value="XM_025525708.1"/>
</dbReference>
<dbReference type="AlphaFoldDB" id="A0A316YW18"/>
<dbReference type="EMBL" id="KZ819635">
    <property type="protein sequence ID" value="PWN91965.1"/>
    <property type="molecule type" value="Genomic_DNA"/>
</dbReference>
<dbReference type="Proteomes" id="UP000245768">
    <property type="component" value="Unassembled WGS sequence"/>
</dbReference>
<protein>
    <recommendedName>
        <fullName evidence="4">Secreted protein</fullName>
    </recommendedName>
</protein>
<keyword evidence="1" id="KW-0732">Signal</keyword>
<dbReference type="GeneID" id="37047624"/>
<accession>A0A316YW18</accession>
<sequence length="133" mass="15297">MLYLLVFVLIDTFGLRQSLLLSSRCFGNFGLDRFCVDLRLRKSFDGFVVTLEEGLNVLSLLRDRLLLHVELRTEVCMALKRVELARILFPPVIELPDFVVLDTNLSVVVGVHLLLDELFQLGGKVFVLFFRRL</sequence>
<dbReference type="InParanoid" id="A0A316YW18"/>
<feature type="signal peptide" evidence="1">
    <location>
        <begin position="1"/>
        <end position="16"/>
    </location>
</feature>
<evidence type="ECO:0000313" key="2">
    <source>
        <dbReference type="EMBL" id="PWN91965.1"/>
    </source>
</evidence>
<keyword evidence="3" id="KW-1185">Reference proteome</keyword>
<proteinExistence type="predicted"/>
<name>A0A316YW18_9BASI</name>
<evidence type="ECO:0000256" key="1">
    <source>
        <dbReference type="SAM" id="SignalP"/>
    </source>
</evidence>
<feature type="chain" id="PRO_5016289116" description="Secreted protein" evidence="1">
    <location>
        <begin position="17"/>
        <end position="133"/>
    </location>
</feature>
<organism evidence="2 3">
    <name type="scientific">Acaromyces ingoldii</name>
    <dbReference type="NCBI Taxonomy" id="215250"/>
    <lineage>
        <taxon>Eukaryota</taxon>
        <taxon>Fungi</taxon>
        <taxon>Dikarya</taxon>
        <taxon>Basidiomycota</taxon>
        <taxon>Ustilaginomycotina</taxon>
        <taxon>Exobasidiomycetes</taxon>
        <taxon>Exobasidiales</taxon>
        <taxon>Cryptobasidiaceae</taxon>
        <taxon>Acaromyces</taxon>
    </lineage>
</organism>
<evidence type="ECO:0008006" key="4">
    <source>
        <dbReference type="Google" id="ProtNLM"/>
    </source>
</evidence>
<evidence type="ECO:0000313" key="3">
    <source>
        <dbReference type="Proteomes" id="UP000245768"/>
    </source>
</evidence>
<reference evidence="2 3" key="1">
    <citation type="journal article" date="2018" name="Mol. Biol. Evol.">
        <title>Broad Genomic Sampling Reveals a Smut Pathogenic Ancestry of the Fungal Clade Ustilaginomycotina.</title>
        <authorList>
            <person name="Kijpornyongpan T."/>
            <person name="Mondo S.J."/>
            <person name="Barry K."/>
            <person name="Sandor L."/>
            <person name="Lee J."/>
            <person name="Lipzen A."/>
            <person name="Pangilinan J."/>
            <person name="LaButti K."/>
            <person name="Hainaut M."/>
            <person name="Henrissat B."/>
            <person name="Grigoriev I.V."/>
            <person name="Spatafora J.W."/>
            <person name="Aime M.C."/>
        </authorList>
    </citation>
    <scope>NUCLEOTIDE SEQUENCE [LARGE SCALE GENOMIC DNA]</scope>
    <source>
        <strain evidence="2 3">MCA 4198</strain>
    </source>
</reference>